<proteinExistence type="predicted"/>
<sequence length="1024" mass="113298">MSQEESTQTPSQARPAKQKKTAAKGVSLKDKRDDDIMGTNNSSIVSKRSVEKLYYQGQPEYFRHFVKKFQRRAPLINRGYWLRMRAIEESVKTDPLPYQMLGGHADLCKNAVFVDVDYPQLMEKKLQMITQTPDIMDVIPGFKTKPLGKVLMGESLHYLTIGCDLRELEKIEAVLRNRFDMEHNQVEIMFSAEVSVAYMTREAADNVLKWASRFDNVRFCLLEQHLPDGRDHPFAQTMLKHFDKLRTPLHAVDTLDVMRERFHTAGWPEVRLRSLWELWSDDQFNSPEVRLGLDNIEPFDEWEEFALFGSHYFLLLAAKYPGVRGNEVERPELLSAIERSSQESRQLPAQRYSSQPLQGKSTYQRFGALLTSEIPADNESVGYQGGLGTRERSAGVDLYTCSTTPRNLRPPPISPAVMCHTITPVGKNSSDCLLVGGRTSPDRASAQCWYRKDGTWSRAHDLPEGRFRHCAVAVTVSGMDGVLVYGGRNSRGEVLSDWLLWTPSSGWSQLPTVSSDVPAPRFGAAMTSYHNSSDAGALVGGMRRDGIIYDEFWEWKLVASEDGSVCVACEAQTEARRKGPQSLGRLGAALVPTSDGLLLVGGVAKDVMLTREHEIFNVDIGRFFAIAAENRPLLTGFVATAVEANTAKGEDLLVLGGGGTCFSFGTCWSTSCLLSLTNDVAEPKWHIQDEVPGEAPQRADQFQNGSAIPTRQKAHDVEDHASEPTTIPRRTISSASDFSQIVAAGSPVVLTGLDLGPCTQQWTNDYLKAKVGSDRKVVVHSSPTPHMNFQSKNFSYTTQTFGSLLDSASAGDHLYLRALSASQPAEKPTNIAEDFPSIAADFSFPPVLEHVQRHAHSSPLRISGPVNMWLHYDVMANVYCQIRGSKHMLLFPPSDVTLLSFPPGASSSTIDPFSNPSALAGTRPYAADLAPGDVLFIPPLWLHAARPTAGLSVAVNVFFRDEATEGKGAYAAGRDVYGNRDLAAYERGRRDVARIAKSFEGVETEVRRAYLGRLVEELRGLKDA</sequence>
<keyword evidence="2" id="KW-1185">Reference proteome</keyword>
<dbReference type="EMBL" id="JAMKPW020000004">
    <property type="protein sequence ID" value="KAK8219373.1"/>
    <property type="molecule type" value="Genomic_DNA"/>
</dbReference>
<gene>
    <name evidence="1" type="primary">PPM2</name>
    <name evidence="1" type="ORF">M8818_001108</name>
</gene>
<accession>A0ACC3SLU0</accession>
<evidence type="ECO:0000313" key="2">
    <source>
        <dbReference type="Proteomes" id="UP001320706"/>
    </source>
</evidence>
<comment type="caution">
    <text evidence="1">The sequence shown here is derived from an EMBL/GenBank/DDBJ whole genome shotgun (WGS) entry which is preliminary data.</text>
</comment>
<name>A0ACC3SLU0_9PEZI</name>
<reference evidence="1" key="1">
    <citation type="submission" date="2024-02" db="EMBL/GenBank/DDBJ databases">
        <title>Metagenome Assembled Genome of Zalaria obscura JY119.</title>
        <authorList>
            <person name="Vighnesh L."/>
            <person name="Jagadeeshwari U."/>
            <person name="Venkata Ramana C."/>
            <person name="Sasikala C."/>
        </authorList>
    </citation>
    <scope>NUCLEOTIDE SEQUENCE</scope>
    <source>
        <strain evidence="1">JY119</strain>
    </source>
</reference>
<organism evidence="1 2">
    <name type="scientific">Zalaria obscura</name>
    <dbReference type="NCBI Taxonomy" id="2024903"/>
    <lineage>
        <taxon>Eukaryota</taxon>
        <taxon>Fungi</taxon>
        <taxon>Dikarya</taxon>
        <taxon>Ascomycota</taxon>
        <taxon>Pezizomycotina</taxon>
        <taxon>Dothideomycetes</taxon>
        <taxon>Dothideomycetidae</taxon>
        <taxon>Dothideales</taxon>
        <taxon>Zalariaceae</taxon>
        <taxon>Zalaria</taxon>
    </lineage>
</organism>
<keyword evidence="1" id="KW-0808">Transferase</keyword>
<protein>
    <submittedName>
        <fullName evidence="1">tRNA methyltransferase ppm2</fullName>
    </submittedName>
</protein>
<dbReference type="Proteomes" id="UP001320706">
    <property type="component" value="Unassembled WGS sequence"/>
</dbReference>
<evidence type="ECO:0000313" key="1">
    <source>
        <dbReference type="EMBL" id="KAK8219373.1"/>
    </source>
</evidence>
<keyword evidence="1" id="KW-0489">Methyltransferase</keyword>